<keyword evidence="1" id="KW-1185">Reference proteome</keyword>
<name>A0A914S328_PAREQ</name>
<dbReference type="Proteomes" id="UP000887564">
    <property type="component" value="Unplaced"/>
</dbReference>
<dbReference type="WBParaSite" id="PEQ_0001299301-mRNA-1">
    <property type="protein sequence ID" value="PEQ_0001299301-mRNA-1"/>
    <property type="gene ID" value="PEQ_0001299301"/>
</dbReference>
<organism evidence="1 2">
    <name type="scientific">Parascaris equorum</name>
    <name type="common">Equine roundworm</name>
    <dbReference type="NCBI Taxonomy" id="6256"/>
    <lineage>
        <taxon>Eukaryota</taxon>
        <taxon>Metazoa</taxon>
        <taxon>Ecdysozoa</taxon>
        <taxon>Nematoda</taxon>
        <taxon>Chromadorea</taxon>
        <taxon>Rhabditida</taxon>
        <taxon>Spirurina</taxon>
        <taxon>Ascaridomorpha</taxon>
        <taxon>Ascaridoidea</taxon>
        <taxon>Ascarididae</taxon>
        <taxon>Parascaris</taxon>
    </lineage>
</organism>
<evidence type="ECO:0000313" key="2">
    <source>
        <dbReference type="WBParaSite" id="PEQ_0001299301-mRNA-1"/>
    </source>
</evidence>
<reference evidence="2" key="1">
    <citation type="submission" date="2022-11" db="UniProtKB">
        <authorList>
            <consortium name="WormBaseParasite"/>
        </authorList>
    </citation>
    <scope>IDENTIFICATION</scope>
</reference>
<dbReference type="AlphaFoldDB" id="A0A914S328"/>
<protein>
    <submittedName>
        <fullName evidence="2">Uncharacterized protein</fullName>
    </submittedName>
</protein>
<sequence>MQTVISLLRNKQTVFVRRPQAFQHPTTHTLVVSEHPSDSVDVVSHVGTTSCDTNAEFNQQSIIIGNHLSNKRIINTKNYSAHYKLKPILIIEKVILSEQKRQTLNEL</sequence>
<accession>A0A914S328</accession>
<proteinExistence type="predicted"/>
<evidence type="ECO:0000313" key="1">
    <source>
        <dbReference type="Proteomes" id="UP000887564"/>
    </source>
</evidence>